<dbReference type="AlphaFoldDB" id="A0AAV1XTD1"/>
<dbReference type="PANTHER" id="PTHR31016:SF20">
    <property type="entry name" value="HEAT-INDUCIBLE TRANSCRIPTION REPRESSOR-RELATED"/>
    <property type="match status" value="1"/>
</dbReference>
<feature type="coiled-coil region" evidence="1">
    <location>
        <begin position="203"/>
        <end position="283"/>
    </location>
</feature>
<dbReference type="PANTHER" id="PTHR31016">
    <property type="entry name" value="OS04G0228100 PROTEIN"/>
    <property type="match status" value="1"/>
</dbReference>
<keyword evidence="4" id="KW-1185">Reference proteome</keyword>
<feature type="region of interest" description="Disordered" evidence="2">
    <location>
        <begin position="1"/>
        <end position="58"/>
    </location>
</feature>
<dbReference type="Proteomes" id="UP001497480">
    <property type="component" value="Unassembled WGS sequence"/>
</dbReference>
<gene>
    <name evidence="3" type="ORF">LLUT_LOCUS25357</name>
</gene>
<feature type="compositionally biased region" description="Low complexity" evidence="2">
    <location>
        <begin position="21"/>
        <end position="35"/>
    </location>
</feature>
<proteinExistence type="predicted"/>
<feature type="compositionally biased region" description="Acidic residues" evidence="2">
    <location>
        <begin position="341"/>
        <end position="351"/>
    </location>
</feature>
<sequence>MAYRRRQGMLRTSTFKEEIHNNNNNLDENGTINNNDPPNSHNRSTLSSSFSFTPTSSSSSSSLAAQAIKASASRHDPSLSFSFSTPSDHQRSKSFDTYGDVVGSGDSKNGFWGVLAQKAKEILEDEISSPQNDIVLDKLKSYSFKTITPNALPQDGRTSVENKNEMEVKEDQGWQQQQAKSQTIHETQLKASRDVAMATAAKAKLLLRELKTVKADLAFAKARSAQLEEENKLLRDREGREKGQNRADDDLIRLQLETLLAEKARLANENETYSRENRFLREIVEYHQLSMQDVVYLDEGTEEVTELYPIHDARIMSMSAARSSSPLGNGKYIFPIPQQVDENENENENEDYNDKNTIPEDEAPPISDDHHAK</sequence>
<protein>
    <submittedName>
        <fullName evidence="3">Uncharacterized protein</fullName>
    </submittedName>
</protein>
<evidence type="ECO:0000256" key="2">
    <source>
        <dbReference type="SAM" id="MobiDB-lite"/>
    </source>
</evidence>
<feature type="compositionally biased region" description="Low complexity" evidence="2">
    <location>
        <begin position="44"/>
        <end position="58"/>
    </location>
</feature>
<evidence type="ECO:0000313" key="4">
    <source>
        <dbReference type="Proteomes" id="UP001497480"/>
    </source>
</evidence>
<name>A0AAV1XTD1_LUPLU</name>
<dbReference type="EMBL" id="CAXHTB010000018">
    <property type="protein sequence ID" value="CAL0324297.1"/>
    <property type="molecule type" value="Genomic_DNA"/>
</dbReference>
<feature type="region of interest" description="Disordered" evidence="2">
    <location>
        <begin position="334"/>
        <end position="373"/>
    </location>
</feature>
<evidence type="ECO:0000313" key="3">
    <source>
        <dbReference type="EMBL" id="CAL0324297.1"/>
    </source>
</evidence>
<feature type="region of interest" description="Disordered" evidence="2">
    <location>
        <begin position="75"/>
        <end position="96"/>
    </location>
</feature>
<comment type="caution">
    <text evidence="3">The sequence shown here is derived from an EMBL/GenBank/DDBJ whole genome shotgun (WGS) entry which is preliminary data.</text>
</comment>
<reference evidence="3 4" key="1">
    <citation type="submission" date="2024-03" db="EMBL/GenBank/DDBJ databases">
        <authorList>
            <person name="Martinez-Hernandez J."/>
        </authorList>
    </citation>
    <scope>NUCLEOTIDE SEQUENCE [LARGE SCALE GENOMIC DNA]</scope>
</reference>
<accession>A0AAV1XTD1</accession>
<keyword evidence="1" id="KW-0175">Coiled coil</keyword>
<evidence type="ECO:0000256" key="1">
    <source>
        <dbReference type="SAM" id="Coils"/>
    </source>
</evidence>
<organism evidence="3 4">
    <name type="scientific">Lupinus luteus</name>
    <name type="common">European yellow lupine</name>
    <dbReference type="NCBI Taxonomy" id="3873"/>
    <lineage>
        <taxon>Eukaryota</taxon>
        <taxon>Viridiplantae</taxon>
        <taxon>Streptophyta</taxon>
        <taxon>Embryophyta</taxon>
        <taxon>Tracheophyta</taxon>
        <taxon>Spermatophyta</taxon>
        <taxon>Magnoliopsida</taxon>
        <taxon>eudicotyledons</taxon>
        <taxon>Gunneridae</taxon>
        <taxon>Pentapetalae</taxon>
        <taxon>rosids</taxon>
        <taxon>fabids</taxon>
        <taxon>Fabales</taxon>
        <taxon>Fabaceae</taxon>
        <taxon>Papilionoideae</taxon>
        <taxon>50 kb inversion clade</taxon>
        <taxon>genistoids sensu lato</taxon>
        <taxon>core genistoids</taxon>
        <taxon>Genisteae</taxon>
        <taxon>Lupinus</taxon>
    </lineage>
</organism>